<reference evidence="2 3" key="1">
    <citation type="submission" date="2020-07" db="EMBL/GenBank/DDBJ databases">
        <title>Genomic Encyclopedia of Type Strains, Phase IV (KMG-IV): sequencing the most valuable type-strain genomes for metagenomic binning, comparative biology and taxonomic classification.</title>
        <authorList>
            <person name="Goeker M."/>
        </authorList>
    </citation>
    <scope>NUCLEOTIDE SEQUENCE [LARGE SCALE GENOMIC DNA]</scope>
    <source>
        <strain evidence="2 3">DSM 29043</strain>
    </source>
</reference>
<feature type="region of interest" description="Disordered" evidence="1">
    <location>
        <begin position="21"/>
        <end position="63"/>
    </location>
</feature>
<keyword evidence="3" id="KW-1185">Reference proteome</keyword>
<dbReference type="Proteomes" id="UP000522081">
    <property type="component" value="Unassembled WGS sequence"/>
</dbReference>
<dbReference type="AlphaFoldDB" id="A0A7Y9XWS5"/>
<evidence type="ECO:0000313" key="3">
    <source>
        <dbReference type="Proteomes" id="UP000522081"/>
    </source>
</evidence>
<protein>
    <submittedName>
        <fullName evidence="2">Uncharacterized protein</fullName>
    </submittedName>
</protein>
<evidence type="ECO:0000313" key="2">
    <source>
        <dbReference type="EMBL" id="NYH96029.1"/>
    </source>
</evidence>
<accession>A0A7Y9XWS5</accession>
<proteinExistence type="predicted"/>
<evidence type="ECO:0000256" key="1">
    <source>
        <dbReference type="SAM" id="MobiDB-lite"/>
    </source>
</evidence>
<feature type="compositionally biased region" description="Basic and acidic residues" evidence="1">
    <location>
        <begin position="25"/>
        <end position="57"/>
    </location>
</feature>
<dbReference type="RefSeq" id="WP_179407883.1">
    <property type="nucleotide sequence ID" value="NZ_BMGF01000004.1"/>
</dbReference>
<name>A0A7Y9XWS5_9SPHN</name>
<organism evidence="2 3">
    <name type="scientific">Novosphingobium marinum</name>
    <dbReference type="NCBI Taxonomy" id="1514948"/>
    <lineage>
        <taxon>Bacteria</taxon>
        <taxon>Pseudomonadati</taxon>
        <taxon>Pseudomonadota</taxon>
        <taxon>Alphaproteobacteria</taxon>
        <taxon>Sphingomonadales</taxon>
        <taxon>Sphingomonadaceae</taxon>
        <taxon>Novosphingobium</taxon>
    </lineage>
</organism>
<gene>
    <name evidence="2" type="ORF">FHS75_002361</name>
</gene>
<sequence length="63" mass="7226">MMITQGVRDYAAEQNSDSYLAGVGVRRETPPEARGNAEEGMEEMSRRYKEKGERLYLPEEEVD</sequence>
<comment type="caution">
    <text evidence="2">The sequence shown here is derived from an EMBL/GenBank/DDBJ whole genome shotgun (WGS) entry which is preliminary data.</text>
</comment>
<dbReference type="EMBL" id="JACBZF010000004">
    <property type="protein sequence ID" value="NYH96029.1"/>
    <property type="molecule type" value="Genomic_DNA"/>
</dbReference>